<evidence type="ECO:0000256" key="1">
    <source>
        <dbReference type="SAM" id="SignalP"/>
    </source>
</evidence>
<evidence type="ECO:0000313" key="2">
    <source>
        <dbReference type="EMBL" id="SHF65199.1"/>
    </source>
</evidence>
<dbReference type="Proteomes" id="UP000184368">
    <property type="component" value="Unassembled WGS sequence"/>
</dbReference>
<sequence length="400" mass="44062">MKRLILIFLLSSVLFVPAMAQDTAGTGKLHIEAKRKLDTARNEKLTSIKTNLLAEVLQASISNGILTSTGSDFTLRSTIYGLKKMFDSDIAIDTNYVRQTFNRNFEIGLGFSLTDAAKINGVNSALTYALVNKRDISLQDEANLGTALAEKKQAINQKVGALVIQLSEVATRVQNAVRSGRLSNTDSIAVMQALTNFGTDKDLEALLTTLNSFGIAAPEGLLQAFTDERAAIDNMVQDLERSISSRSLWTIGAVTNYQDNRWDSILVKTEFLNGLGWEQNADKPWDLYAGAFLNWRQDTLNKQALQRSGLTAKLGLNKVLAVKTDGSSFIEILGAAEYNNLLRGRYPGEERSNLMAAFTVTVRISNSLFLPFNITYDPKGGNVLGFLNVKWDFLRTSPKE</sequence>
<dbReference type="EMBL" id="FQUO01000010">
    <property type="protein sequence ID" value="SHF65199.1"/>
    <property type="molecule type" value="Genomic_DNA"/>
</dbReference>
<keyword evidence="1" id="KW-0732">Signal</keyword>
<name>A0A1M5DDX7_9BACT</name>
<gene>
    <name evidence="2" type="ORF">SAMN05444008_110192</name>
</gene>
<dbReference type="STRING" id="1302690.BUE76_20515"/>
<protein>
    <submittedName>
        <fullName evidence="2">Uncharacterized protein</fullName>
    </submittedName>
</protein>
<accession>A0A1M5DDX7</accession>
<reference evidence="2 3" key="1">
    <citation type="submission" date="2016-11" db="EMBL/GenBank/DDBJ databases">
        <authorList>
            <person name="Jaros S."/>
            <person name="Januszkiewicz K."/>
            <person name="Wedrychowicz H."/>
        </authorList>
    </citation>
    <scope>NUCLEOTIDE SEQUENCE [LARGE SCALE GENOMIC DNA]</scope>
    <source>
        <strain evidence="2 3">DSM 26897</strain>
    </source>
</reference>
<keyword evidence="3" id="KW-1185">Reference proteome</keyword>
<proteinExistence type="predicted"/>
<feature type="signal peptide" evidence="1">
    <location>
        <begin position="1"/>
        <end position="20"/>
    </location>
</feature>
<organism evidence="2 3">
    <name type="scientific">Cnuella takakiae</name>
    <dbReference type="NCBI Taxonomy" id="1302690"/>
    <lineage>
        <taxon>Bacteria</taxon>
        <taxon>Pseudomonadati</taxon>
        <taxon>Bacteroidota</taxon>
        <taxon>Chitinophagia</taxon>
        <taxon>Chitinophagales</taxon>
        <taxon>Chitinophagaceae</taxon>
        <taxon>Cnuella</taxon>
    </lineage>
</organism>
<evidence type="ECO:0000313" key="3">
    <source>
        <dbReference type="Proteomes" id="UP000184368"/>
    </source>
</evidence>
<feature type="chain" id="PRO_5009909557" evidence="1">
    <location>
        <begin position="21"/>
        <end position="400"/>
    </location>
</feature>
<dbReference type="OrthoDB" id="1326180at2"/>
<dbReference type="RefSeq" id="WP_143157334.1">
    <property type="nucleotide sequence ID" value="NZ_FQUO01000010.1"/>
</dbReference>
<dbReference type="AlphaFoldDB" id="A0A1M5DDX7"/>